<comment type="caution">
    <text evidence="14">The sequence shown here is derived from an EMBL/GenBank/DDBJ whole genome shotgun (WGS) entry which is preliminary data.</text>
</comment>
<dbReference type="InterPro" id="IPR005273">
    <property type="entry name" value="Ura-DNA_glyco_family4"/>
</dbReference>
<dbReference type="PANTHER" id="PTHR33693">
    <property type="entry name" value="TYPE-5 URACIL-DNA GLYCOSYLASE"/>
    <property type="match status" value="1"/>
</dbReference>
<keyword evidence="5" id="KW-0004">4Fe-4S</keyword>
<dbReference type="STRING" id="1400863.BN873_380025"/>
<dbReference type="RefSeq" id="WP_048673579.1">
    <property type="nucleotide sequence ID" value="NZ_CBTJ020000045.1"/>
</dbReference>
<reference evidence="14" key="1">
    <citation type="submission" date="2013-07" db="EMBL/GenBank/DDBJ databases">
        <authorList>
            <person name="McIlroy S."/>
        </authorList>
    </citation>
    <scope>NUCLEOTIDE SEQUENCE [LARGE SCALE GENOMIC DNA]</scope>
    <source>
        <strain evidence="14">Run_A_D11</strain>
    </source>
</reference>
<dbReference type="GO" id="GO:0016740">
    <property type="term" value="F:transferase activity"/>
    <property type="evidence" value="ECO:0007669"/>
    <property type="project" value="UniProtKB-KW"/>
</dbReference>
<evidence type="ECO:0000256" key="6">
    <source>
        <dbReference type="ARBA" id="ARBA00022723"/>
    </source>
</evidence>
<evidence type="ECO:0000256" key="11">
    <source>
        <dbReference type="ARBA" id="ARBA00023204"/>
    </source>
</evidence>
<dbReference type="CDD" id="cd10030">
    <property type="entry name" value="UDG-F4_TTUDGA_SPO1dp_like"/>
    <property type="match status" value="1"/>
</dbReference>
<keyword evidence="8" id="KW-0378">Hydrolase</keyword>
<dbReference type="GO" id="GO:0051539">
    <property type="term" value="F:4 iron, 4 sulfur cluster binding"/>
    <property type="evidence" value="ECO:0007669"/>
    <property type="project" value="UniProtKB-KW"/>
</dbReference>
<dbReference type="AlphaFoldDB" id="W6MDK9"/>
<dbReference type="Pfam" id="PF03167">
    <property type="entry name" value="UDG"/>
    <property type="match status" value="1"/>
</dbReference>
<protein>
    <recommendedName>
        <fullName evidence="4">Type-4 uracil-DNA glycosylase</fullName>
        <ecNumber evidence="3">3.2.2.27</ecNumber>
    </recommendedName>
</protein>
<evidence type="ECO:0000313" key="15">
    <source>
        <dbReference type="Proteomes" id="UP000035760"/>
    </source>
</evidence>
<dbReference type="GO" id="GO:0004844">
    <property type="term" value="F:uracil DNA N-glycosylase activity"/>
    <property type="evidence" value="ECO:0007669"/>
    <property type="project" value="UniProtKB-EC"/>
</dbReference>
<feature type="region of interest" description="Disordered" evidence="12">
    <location>
        <begin position="27"/>
        <end position="50"/>
    </location>
</feature>
<dbReference type="InterPro" id="IPR036895">
    <property type="entry name" value="Uracil-DNA_glycosylase-like_sf"/>
</dbReference>
<evidence type="ECO:0000256" key="3">
    <source>
        <dbReference type="ARBA" id="ARBA00012030"/>
    </source>
</evidence>
<dbReference type="SUPFAM" id="SSF52141">
    <property type="entry name" value="Uracil-DNA glycosylase-like"/>
    <property type="match status" value="1"/>
</dbReference>
<dbReference type="Gene3D" id="3.40.470.10">
    <property type="entry name" value="Uracil-DNA glycosylase-like domain"/>
    <property type="match status" value="1"/>
</dbReference>
<dbReference type="GO" id="GO:0006281">
    <property type="term" value="P:DNA repair"/>
    <property type="evidence" value="ECO:0007669"/>
    <property type="project" value="UniProtKB-KW"/>
</dbReference>
<reference evidence="14" key="2">
    <citation type="submission" date="2014-03" db="EMBL/GenBank/DDBJ databases">
        <title>Candidatus Competibacter-lineage genomes retrieved from metagenomes reveal functional metabolic diversity.</title>
        <authorList>
            <person name="McIlroy S.J."/>
            <person name="Albertsen M."/>
            <person name="Andresen E.K."/>
            <person name="Saunders A.M."/>
            <person name="Kristiansen R."/>
            <person name="Stokholm-Bjerregaard M."/>
            <person name="Nielsen K.L."/>
            <person name="Nielsen P.H."/>
        </authorList>
    </citation>
    <scope>NUCLEOTIDE SEQUENCE</scope>
    <source>
        <strain evidence="14">Run_A_D11</strain>
    </source>
</reference>
<name>W6MDK9_9GAMM</name>
<organism evidence="14 15">
    <name type="scientific">Candidatus Competibacter denitrificans Run_A_D11</name>
    <dbReference type="NCBI Taxonomy" id="1400863"/>
    <lineage>
        <taxon>Bacteria</taxon>
        <taxon>Pseudomonadati</taxon>
        <taxon>Pseudomonadota</taxon>
        <taxon>Gammaproteobacteria</taxon>
        <taxon>Candidatus Competibacteraceae</taxon>
        <taxon>Candidatus Competibacter</taxon>
    </lineage>
</organism>
<feature type="domain" description="Uracil-DNA glycosylase-like" evidence="13">
    <location>
        <begin position="142"/>
        <end position="290"/>
    </location>
</feature>
<dbReference type="EMBL" id="CBTJ020000045">
    <property type="protein sequence ID" value="CDI03043.1"/>
    <property type="molecule type" value="Genomic_DNA"/>
</dbReference>
<evidence type="ECO:0000256" key="7">
    <source>
        <dbReference type="ARBA" id="ARBA00022763"/>
    </source>
</evidence>
<accession>W6MDK9</accession>
<keyword evidence="15" id="KW-1185">Reference proteome</keyword>
<sequence>MNSEDRRRYYLQALEISLWLPRQPSAIQPATAGPSPALPEDHATADPAPAPGLEKFAKTVPVEAAMLAAPASTESWIEDDWMPAMDDDWELLTDSDDPAETAVTAIDHRAAWIADLAWDALAEAVQQCTACHLCTSRTQTVFGVGDRQGDWLIVGEAPGADEDRQGEPFVGRAGKLLNPMLQAIGLQREQVFIANILKCRPPDNRDPAPAEAARCRPFLERQIALLQPRIILAVGRIAAQNLLNTDTQIGKLRGQIHRFGTAQIPLVVTYHPAYLLRSPREKRKTWDDLRLARRALAGTAP</sequence>
<dbReference type="SMART" id="SM00987">
    <property type="entry name" value="UreE_C"/>
    <property type="match status" value="1"/>
</dbReference>
<evidence type="ECO:0000256" key="2">
    <source>
        <dbReference type="ARBA" id="ARBA00006521"/>
    </source>
</evidence>
<comment type="catalytic activity">
    <reaction evidence="1">
        <text>Hydrolyzes single-stranded DNA or mismatched double-stranded DNA and polynucleotides, releasing free uracil.</text>
        <dbReference type="EC" id="3.2.2.27"/>
    </reaction>
</comment>
<dbReference type="InterPro" id="IPR051536">
    <property type="entry name" value="UDG_Type-4/5"/>
</dbReference>
<proteinExistence type="inferred from homology"/>
<keyword evidence="7" id="KW-0227">DNA damage</keyword>
<dbReference type="OrthoDB" id="5290748at2"/>
<evidence type="ECO:0000256" key="8">
    <source>
        <dbReference type="ARBA" id="ARBA00022801"/>
    </source>
</evidence>
<evidence type="ECO:0000256" key="9">
    <source>
        <dbReference type="ARBA" id="ARBA00023004"/>
    </source>
</evidence>
<keyword evidence="14" id="KW-0808">Transferase</keyword>
<evidence type="ECO:0000259" key="13">
    <source>
        <dbReference type="SMART" id="SM00986"/>
    </source>
</evidence>
<dbReference type="NCBIfam" id="TIGR00758">
    <property type="entry name" value="UDG_fam4"/>
    <property type="match status" value="1"/>
</dbReference>
<keyword evidence="10" id="KW-0411">Iron-sulfur</keyword>
<evidence type="ECO:0000256" key="10">
    <source>
        <dbReference type="ARBA" id="ARBA00023014"/>
    </source>
</evidence>
<dbReference type="GO" id="GO:0046872">
    <property type="term" value="F:metal ion binding"/>
    <property type="evidence" value="ECO:0007669"/>
    <property type="project" value="UniProtKB-KW"/>
</dbReference>
<keyword evidence="11" id="KW-0234">DNA repair</keyword>
<evidence type="ECO:0000313" key="14">
    <source>
        <dbReference type="EMBL" id="CDI03043.1"/>
    </source>
</evidence>
<gene>
    <name evidence="14" type="primary">pssA</name>
    <name evidence="14" type="ORF">BN873_380025</name>
</gene>
<dbReference type="Proteomes" id="UP000035760">
    <property type="component" value="Unassembled WGS sequence"/>
</dbReference>
<dbReference type="EC" id="3.2.2.27" evidence="3"/>
<dbReference type="InterPro" id="IPR005122">
    <property type="entry name" value="Uracil-DNA_glycosylase-like"/>
</dbReference>
<evidence type="ECO:0000256" key="1">
    <source>
        <dbReference type="ARBA" id="ARBA00001400"/>
    </source>
</evidence>
<evidence type="ECO:0000256" key="5">
    <source>
        <dbReference type="ARBA" id="ARBA00022485"/>
    </source>
</evidence>
<evidence type="ECO:0000256" key="12">
    <source>
        <dbReference type="SAM" id="MobiDB-lite"/>
    </source>
</evidence>
<dbReference type="SMART" id="SM00986">
    <property type="entry name" value="UDG"/>
    <property type="match status" value="1"/>
</dbReference>
<evidence type="ECO:0000256" key="4">
    <source>
        <dbReference type="ARBA" id="ARBA00019403"/>
    </source>
</evidence>
<keyword evidence="9" id="KW-0408">Iron</keyword>
<keyword evidence="6" id="KW-0479">Metal-binding</keyword>
<dbReference type="PANTHER" id="PTHR33693:SF1">
    <property type="entry name" value="TYPE-4 URACIL-DNA GLYCOSYLASE"/>
    <property type="match status" value="1"/>
</dbReference>
<comment type="similarity">
    <text evidence="2">Belongs to the uracil-DNA glycosylase (UDG) superfamily. Type 4 (UDGa) family.</text>
</comment>